<sequence>QEHIATTLKNAISLDRVAHAYIFSGPRGIGKTSTARILAKALSCEKGPAPSSCNVCDSCREISEGRSLDVMEIDGASNRGIEQIRQLRENVKFAPAKNRFKVYIIDEVHQITTDGFNALLKTLEEPPAHVKFIFATTQAHKVLPTILSRCQRFDFKPLSISSIAQKLKKIIKEEELDVTEEALLYIARASSGSMRDAESILDQLGSFCRGKVGLETVTSMLGMVDLEALWEISEKIIERRTQEAL</sequence>
<dbReference type="PRINTS" id="PR00300">
    <property type="entry name" value="CLPPROTEASEA"/>
</dbReference>
<dbReference type="SMART" id="SM00382">
    <property type="entry name" value="AAA"/>
    <property type="match status" value="1"/>
</dbReference>
<evidence type="ECO:0000256" key="5">
    <source>
        <dbReference type="ARBA" id="ARBA00022833"/>
    </source>
</evidence>
<dbReference type="EMBL" id="BARS01047026">
    <property type="protein sequence ID" value="GAG35576.1"/>
    <property type="molecule type" value="Genomic_DNA"/>
</dbReference>
<reference evidence="10" key="1">
    <citation type="journal article" date="2014" name="Front. Microbiol.">
        <title>High frequency of phylogenetically diverse reductive dehalogenase-homologous genes in deep subseafloor sedimentary metagenomes.</title>
        <authorList>
            <person name="Kawai M."/>
            <person name="Futagami T."/>
            <person name="Toyoda A."/>
            <person name="Takaki Y."/>
            <person name="Nishi S."/>
            <person name="Hori S."/>
            <person name="Arai W."/>
            <person name="Tsubouchi T."/>
            <person name="Morono Y."/>
            <person name="Uchiyama I."/>
            <person name="Ito T."/>
            <person name="Fujiyama A."/>
            <person name="Inagaki F."/>
            <person name="Takami H."/>
        </authorList>
    </citation>
    <scope>NUCLEOTIDE SEQUENCE</scope>
    <source>
        <strain evidence="10">Expedition CK06-06</strain>
    </source>
</reference>
<gene>
    <name evidence="10" type="ORF">S01H1_70698</name>
</gene>
<dbReference type="FunFam" id="1.10.8.60:FF:000013">
    <property type="entry name" value="DNA polymerase III subunit gamma/tau"/>
    <property type="match status" value="1"/>
</dbReference>
<keyword evidence="6" id="KW-0067">ATP-binding</keyword>
<keyword evidence="7" id="KW-0548">Nucleotidyltransferase</keyword>
<dbReference type="GO" id="GO:0005524">
    <property type="term" value="F:ATP binding"/>
    <property type="evidence" value="ECO:0007669"/>
    <property type="project" value="UniProtKB-KW"/>
</dbReference>
<dbReference type="InterPro" id="IPR050238">
    <property type="entry name" value="DNA_Rep/Repair_Clamp_Loader"/>
</dbReference>
<evidence type="ECO:0000256" key="1">
    <source>
        <dbReference type="ARBA" id="ARBA00006360"/>
    </source>
</evidence>
<evidence type="ECO:0000256" key="2">
    <source>
        <dbReference type="ARBA" id="ARBA00012417"/>
    </source>
</evidence>
<keyword evidence="7" id="KW-0808">Transferase</keyword>
<evidence type="ECO:0000256" key="8">
    <source>
        <dbReference type="ARBA" id="ARBA00049244"/>
    </source>
</evidence>
<dbReference type="InterPro" id="IPR045085">
    <property type="entry name" value="HLD_clamp_pol_III_gamma_tau"/>
</dbReference>
<protein>
    <recommendedName>
        <fullName evidence="2">DNA-directed DNA polymerase</fullName>
        <ecNumber evidence="2">2.7.7.7</ecNumber>
    </recommendedName>
</protein>
<dbReference type="Gene3D" id="1.10.8.60">
    <property type="match status" value="1"/>
</dbReference>
<dbReference type="GO" id="GO:0046872">
    <property type="term" value="F:metal ion binding"/>
    <property type="evidence" value="ECO:0007669"/>
    <property type="project" value="UniProtKB-KW"/>
</dbReference>
<dbReference type="Pfam" id="PF22608">
    <property type="entry name" value="DNAX_ATPase_lid"/>
    <property type="match status" value="1"/>
</dbReference>
<dbReference type="AlphaFoldDB" id="X0YFH4"/>
<organism evidence="10">
    <name type="scientific">marine sediment metagenome</name>
    <dbReference type="NCBI Taxonomy" id="412755"/>
    <lineage>
        <taxon>unclassified sequences</taxon>
        <taxon>metagenomes</taxon>
        <taxon>ecological metagenomes</taxon>
    </lineage>
</organism>
<dbReference type="PANTHER" id="PTHR11669:SF0">
    <property type="entry name" value="PROTEIN STICHEL-LIKE 2"/>
    <property type="match status" value="1"/>
</dbReference>
<dbReference type="CDD" id="cd18137">
    <property type="entry name" value="HLD_clamp_pol_III_gamma_tau"/>
    <property type="match status" value="1"/>
</dbReference>
<dbReference type="InterPro" id="IPR027417">
    <property type="entry name" value="P-loop_NTPase"/>
</dbReference>
<comment type="similarity">
    <text evidence="1">Belongs to the DnaX/STICHEL family.</text>
</comment>
<feature type="non-terminal residue" evidence="10">
    <location>
        <position position="245"/>
    </location>
</feature>
<keyword evidence="3" id="KW-0479">Metal-binding</keyword>
<evidence type="ECO:0000256" key="7">
    <source>
        <dbReference type="ARBA" id="ARBA00022932"/>
    </source>
</evidence>
<feature type="non-terminal residue" evidence="10">
    <location>
        <position position="1"/>
    </location>
</feature>
<dbReference type="NCBIfam" id="TIGR02397">
    <property type="entry name" value="dnaX_nterm"/>
    <property type="match status" value="1"/>
</dbReference>
<dbReference type="FunFam" id="3.40.50.300:FF:000014">
    <property type="entry name" value="DNA polymerase III subunit gamma/tau"/>
    <property type="match status" value="1"/>
</dbReference>
<dbReference type="Pfam" id="PF13177">
    <property type="entry name" value="DNA_pol3_delta2"/>
    <property type="match status" value="1"/>
</dbReference>
<keyword evidence="5" id="KW-0862">Zinc</keyword>
<dbReference type="GO" id="GO:0009360">
    <property type="term" value="C:DNA polymerase III complex"/>
    <property type="evidence" value="ECO:0007669"/>
    <property type="project" value="InterPro"/>
</dbReference>
<dbReference type="SUPFAM" id="SSF52540">
    <property type="entry name" value="P-loop containing nucleoside triphosphate hydrolases"/>
    <property type="match status" value="1"/>
</dbReference>
<evidence type="ECO:0000256" key="6">
    <source>
        <dbReference type="ARBA" id="ARBA00022840"/>
    </source>
</evidence>
<evidence type="ECO:0000256" key="3">
    <source>
        <dbReference type="ARBA" id="ARBA00022723"/>
    </source>
</evidence>
<proteinExistence type="inferred from homology"/>
<dbReference type="InterPro" id="IPR012763">
    <property type="entry name" value="DNA_pol_III_sug/sutau_N"/>
</dbReference>
<dbReference type="InterPro" id="IPR001270">
    <property type="entry name" value="ClpA/B"/>
</dbReference>
<keyword evidence="7" id="KW-0239">DNA-directed DNA polymerase</keyword>
<feature type="domain" description="AAA+ ATPase" evidence="9">
    <location>
        <begin position="17"/>
        <end position="159"/>
    </location>
</feature>
<evidence type="ECO:0000259" key="9">
    <source>
        <dbReference type="SMART" id="SM00382"/>
    </source>
</evidence>
<dbReference type="InterPro" id="IPR003593">
    <property type="entry name" value="AAA+_ATPase"/>
</dbReference>
<evidence type="ECO:0000256" key="4">
    <source>
        <dbReference type="ARBA" id="ARBA00022741"/>
    </source>
</evidence>
<name>X0YFH4_9ZZZZ</name>
<accession>X0YFH4</accession>
<dbReference type="EC" id="2.7.7.7" evidence="2"/>
<keyword evidence="4" id="KW-0547">Nucleotide-binding</keyword>
<dbReference type="PANTHER" id="PTHR11669">
    <property type="entry name" value="REPLICATION FACTOR C / DNA POLYMERASE III GAMMA-TAU SUBUNIT"/>
    <property type="match status" value="1"/>
</dbReference>
<dbReference type="GO" id="GO:0003887">
    <property type="term" value="F:DNA-directed DNA polymerase activity"/>
    <property type="evidence" value="ECO:0007669"/>
    <property type="project" value="UniProtKB-KW"/>
</dbReference>
<comment type="catalytic activity">
    <reaction evidence="8">
        <text>DNA(n) + a 2'-deoxyribonucleoside 5'-triphosphate = DNA(n+1) + diphosphate</text>
        <dbReference type="Rhea" id="RHEA:22508"/>
        <dbReference type="Rhea" id="RHEA-COMP:17339"/>
        <dbReference type="Rhea" id="RHEA-COMP:17340"/>
        <dbReference type="ChEBI" id="CHEBI:33019"/>
        <dbReference type="ChEBI" id="CHEBI:61560"/>
        <dbReference type="ChEBI" id="CHEBI:173112"/>
        <dbReference type="EC" id="2.7.7.7"/>
    </reaction>
</comment>
<dbReference type="CDD" id="cd00009">
    <property type="entry name" value="AAA"/>
    <property type="match status" value="1"/>
</dbReference>
<comment type="caution">
    <text evidence="10">The sequence shown here is derived from an EMBL/GenBank/DDBJ whole genome shotgun (WGS) entry which is preliminary data.</text>
</comment>
<dbReference type="GO" id="GO:0006261">
    <property type="term" value="P:DNA-templated DNA replication"/>
    <property type="evidence" value="ECO:0007669"/>
    <property type="project" value="TreeGrafter"/>
</dbReference>
<evidence type="ECO:0000313" key="10">
    <source>
        <dbReference type="EMBL" id="GAG35576.1"/>
    </source>
</evidence>
<dbReference type="Gene3D" id="3.40.50.300">
    <property type="entry name" value="P-loop containing nucleotide triphosphate hydrolases"/>
    <property type="match status" value="1"/>
</dbReference>